<gene>
    <name evidence="1" type="ORF">Amon02_000530900</name>
</gene>
<keyword evidence="2" id="KW-1185">Reference proteome</keyword>
<protein>
    <submittedName>
        <fullName evidence="1">Unnamed protein product</fullName>
    </submittedName>
</protein>
<name>A0ACB5T684_AMBMO</name>
<reference evidence="1" key="1">
    <citation type="submission" date="2023-04" db="EMBL/GenBank/DDBJ databases">
        <title>Ambrosiozyma monospora NBRC 10751.</title>
        <authorList>
            <person name="Ichikawa N."/>
            <person name="Sato H."/>
            <person name="Tonouchi N."/>
        </authorList>
    </citation>
    <scope>NUCLEOTIDE SEQUENCE</scope>
    <source>
        <strain evidence="1">NBRC 10751</strain>
    </source>
</reference>
<organism evidence="1 2">
    <name type="scientific">Ambrosiozyma monospora</name>
    <name type="common">Yeast</name>
    <name type="synonym">Endomycopsis monosporus</name>
    <dbReference type="NCBI Taxonomy" id="43982"/>
    <lineage>
        <taxon>Eukaryota</taxon>
        <taxon>Fungi</taxon>
        <taxon>Dikarya</taxon>
        <taxon>Ascomycota</taxon>
        <taxon>Saccharomycotina</taxon>
        <taxon>Pichiomycetes</taxon>
        <taxon>Pichiales</taxon>
        <taxon>Pichiaceae</taxon>
        <taxon>Ambrosiozyma</taxon>
    </lineage>
</organism>
<dbReference type="Proteomes" id="UP001165064">
    <property type="component" value="Unassembled WGS sequence"/>
</dbReference>
<evidence type="ECO:0000313" key="2">
    <source>
        <dbReference type="Proteomes" id="UP001165064"/>
    </source>
</evidence>
<accession>A0ACB5T684</accession>
<proteinExistence type="predicted"/>
<sequence length="571" mass="63334">MSIPNTSDQTIDLTKNTKAELISPSTPVPCVLTIAGSDCSGGAGIEADQKTITVHGCYAATCTTVLTVQSSKGLFGSKDTPFNTVSGILKCLVADKLDFKAIKIGVVPESNVQAVLDFLKDEENHHLLKNVVLDPVLFSNLGDAFSDASGLSKLLSLFQCADLITPNMPEADEILRQLMKLPDSKRVLLNNVENMIKATKKLGSLIKTSVLVKGGRTPVDEQGNVNQENPKYIINVFYDHKTGKTTCFQSHYLNSANTHGTGCSLSSSIASNLAKGESMLVAIQKGLEFVAEGIRHAFPKINGPINHVWAIQDKISAVEPVKNEGEEFNLVEYLINHPDIKPHWHKYTHHEFVKRLVDETLPAEKFEEFIQQDYKYLENYLWIHQKMAELAPTEALEDSSFVGCDAIAHEMGKHEERLAVSHGVKEARKIKPNEATKQYCKYLMRTLVDSGSFLKVLVAVSPCLFGYNHAATNLYNYKMHHDISTGKSIDPAKLSDKDTKIPEVKNKLYREWLEEYCSPEFAAACESGQNALNSFYNVKDQYPGESASLDELVAIFKEGTICECNFWDAYL</sequence>
<evidence type="ECO:0000313" key="1">
    <source>
        <dbReference type="EMBL" id="GME82090.1"/>
    </source>
</evidence>
<comment type="caution">
    <text evidence="1">The sequence shown here is derived from an EMBL/GenBank/DDBJ whole genome shotgun (WGS) entry which is preliminary data.</text>
</comment>
<dbReference type="EMBL" id="BSXS01003870">
    <property type="protein sequence ID" value="GME82090.1"/>
    <property type="molecule type" value="Genomic_DNA"/>
</dbReference>